<evidence type="ECO:0000256" key="3">
    <source>
        <dbReference type="PROSITE-ProRule" id="PRU01379"/>
    </source>
</evidence>
<feature type="chain" id="PRO_5027790305" evidence="5">
    <location>
        <begin position="35"/>
        <end position="329"/>
    </location>
</feature>
<keyword evidence="7" id="KW-1185">Reference proteome</keyword>
<dbReference type="SUPFAM" id="SSF53187">
    <property type="entry name" value="Zn-dependent exopeptidases"/>
    <property type="match status" value="1"/>
</dbReference>
<evidence type="ECO:0000256" key="5">
    <source>
        <dbReference type="SAM" id="SignalP"/>
    </source>
</evidence>
<evidence type="ECO:0000256" key="2">
    <source>
        <dbReference type="ARBA" id="ARBA00005988"/>
    </source>
</evidence>
<feature type="active site" description="Proton donor/acceptor" evidence="3">
    <location>
        <position position="286"/>
    </location>
</feature>
<keyword evidence="5" id="KW-0732">Signal</keyword>
<dbReference type="Pfam" id="PF00246">
    <property type="entry name" value="Peptidase_M14"/>
    <property type="match status" value="1"/>
</dbReference>
<dbReference type="InterPro" id="IPR000834">
    <property type="entry name" value="Peptidase_M14"/>
</dbReference>
<dbReference type="Proteomes" id="UP000515158">
    <property type="component" value="Unplaced"/>
</dbReference>
<dbReference type="SMART" id="SM00631">
    <property type="entry name" value="Zn_pept"/>
    <property type="match status" value="1"/>
</dbReference>
<dbReference type="OrthoDB" id="3626597at2759"/>
<accession>A0A6P8YRR2</accession>
<evidence type="ECO:0000313" key="7">
    <source>
        <dbReference type="Proteomes" id="UP000515158"/>
    </source>
</evidence>
<dbReference type="RefSeq" id="XP_034240050.1">
    <property type="nucleotide sequence ID" value="XM_034384159.1"/>
</dbReference>
<proteinExistence type="inferred from homology"/>
<dbReference type="PANTHER" id="PTHR11705">
    <property type="entry name" value="PROTEASE FAMILY M14 CARBOXYPEPTIDASE A,B"/>
    <property type="match status" value="1"/>
</dbReference>
<comment type="similarity">
    <text evidence="2 3">Belongs to the peptidase M14 family.</text>
</comment>
<dbReference type="GO" id="GO:0004181">
    <property type="term" value="F:metallocarboxypeptidase activity"/>
    <property type="evidence" value="ECO:0007669"/>
    <property type="project" value="InterPro"/>
</dbReference>
<evidence type="ECO:0000313" key="8">
    <source>
        <dbReference type="RefSeq" id="XP_034240050.1"/>
    </source>
</evidence>
<reference evidence="8" key="1">
    <citation type="submission" date="2025-08" db="UniProtKB">
        <authorList>
            <consortium name="RefSeq"/>
        </authorList>
    </citation>
    <scope>IDENTIFICATION</scope>
    <source>
        <tissue evidence="8">Total insect</tissue>
    </source>
</reference>
<dbReference type="PANTHER" id="PTHR11705:SF91">
    <property type="entry name" value="FI01817P-RELATED"/>
    <property type="match status" value="1"/>
</dbReference>
<gene>
    <name evidence="8" type="primary">LOC117644586</name>
</gene>
<dbReference type="GO" id="GO:0008270">
    <property type="term" value="F:zinc ion binding"/>
    <property type="evidence" value="ECO:0007669"/>
    <property type="project" value="InterPro"/>
</dbReference>
<dbReference type="AlphaFoldDB" id="A0A6P8YRR2"/>
<protein>
    <submittedName>
        <fullName evidence="8">Uncharacterized protein LOC117644586 isoform X2</fullName>
    </submittedName>
</protein>
<dbReference type="GeneID" id="117644586"/>
<dbReference type="GO" id="GO:0005615">
    <property type="term" value="C:extracellular space"/>
    <property type="evidence" value="ECO:0007669"/>
    <property type="project" value="TreeGrafter"/>
</dbReference>
<sequence>MYVKRTSGATMTPTVARFSLLSVVLLTALRAGLPTNVRRAVAAGQVTFTEYMSYTECNLWLGCGVPARPEGALPQAGDGGQRGPVRGGPRDLLRARVVWRRQQPHHAGGRVDARPRVDHASACAVLPGDPGAGRHTAGRPGRGRRAHSEPGRLRVLQDEDFRSNNGASSDPCELTYAGPKAASEPETISYQNFVRNLNAGKRVKMYVNLHNPEQSIYIPWGYSSTAPKVPDTAQLTTIAKEANSALVAAGARAFTVETMAADYPATGTVSDWVRGVAGVAQSFCMELPAGGPDKQQGFAVPPSSILPISKEVLGAMKVFVKYTTKPLSQ</sequence>
<feature type="signal peptide" evidence="5">
    <location>
        <begin position="1"/>
        <end position="34"/>
    </location>
</feature>
<evidence type="ECO:0000256" key="1">
    <source>
        <dbReference type="ARBA" id="ARBA00001947"/>
    </source>
</evidence>
<evidence type="ECO:0000259" key="6">
    <source>
        <dbReference type="PROSITE" id="PS52035"/>
    </source>
</evidence>
<organism evidence="8">
    <name type="scientific">Thrips palmi</name>
    <name type="common">Melon thrips</name>
    <dbReference type="NCBI Taxonomy" id="161013"/>
    <lineage>
        <taxon>Eukaryota</taxon>
        <taxon>Metazoa</taxon>
        <taxon>Ecdysozoa</taxon>
        <taxon>Arthropoda</taxon>
        <taxon>Hexapoda</taxon>
        <taxon>Insecta</taxon>
        <taxon>Pterygota</taxon>
        <taxon>Neoptera</taxon>
        <taxon>Paraneoptera</taxon>
        <taxon>Thysanoptera</taxon>
        <taxon>Terebrantia</taxon>
        <taxon>Thripoidea</taxon>
        <taxon>Thripidae</taxon>
        <taxon>Thrips</taxon>
    </lineage>
</organism>
<dbReference type="PROSITE" id="PS52035">
    <property type="entry name" value="PEPTIDASE_M14"/>
    <property type="match status" value="1"/>
</dbReference>
<comment type="cofactor">
    <cofactor evidence="1">
        <name>Zn(2+)</name>
        <dbReference type="ChEBI" id="CHEBI:29105"/>
    </cofactor>
</comment>
<evidence type="ECO:0000256" key="4">
    <source>
        <dbReference type="SAM" id="MobiDB-lite"/>
    </source>
</evidence>
<feature type="domain" description="Peptidase M14" evidence="6">
    <location>
        <begin position="158"/>
        <end position="323"/>
    </location>
</feature>
<feature type="region of interest" description="Disordered" evidence="4">
    <location>
        <begin position="123"/>
        <end position="150"/>
    </location>
</feature>
<dbReference type="GO" id="GO:0006508">
    <property type="term" value="P:proteolysis"/>
    <property type="evidence" value="ECO:0007669"/>
    <property type="project" value="InterPro"/>
</dbReference>
<dbReference type="Gene3D" id="3.40.630.10">
    <property type="entry name" value="Zn peptidases"/>
    <property type="match status" value="1"/>
</dbReference>
<name>A0A6P8YRR2_THRPL</name>